<dbReference type="InterPro" id="IPR001478">
    <property type="entry name" value="PDZ"/>
</dbReference>
<keyword evidence="4" id="KW-1185">Reference proteome</keyword>
<dbReference type="PhylomeDB" id="T1IQD7"/>
<reference evidence="4" key="1">
    <citation type="submission" date="2011-05" db="EMBL/GenBank/DDBJ databases">
        <authorList>
            <person name="Richards S.R."/>
            <person name="Qu J."/>
            <person name="Jiang H."/>
            <person name="Jhangiani S.N."/>
            <person name="Agravi P."/>
            <person name="Goodspeed R."/>
            <person name="Gross S."/>
            <person name="Mandapat C."/>
            <person name="Jackson L."/>
            <person name="Mathew T."/>
            <person name="Pu L."/>
            <person name="Thornton R."/>
            <person name="Saada N."/>
            <person name="Wilczek-Boney K.B."/>
            <person name="Lee S."/>
            <person name="Kovar C."/>
            <person name="Wu Y."/>
            <person name="Scherer S.E."/>
            <person name="Worley K.C."/>
            <person name="Muzny D.M."/>
            <person name="Gibbs R."/>
        </authorList>
    </citation>
    <scope>NUCLEOTIDE SEQUENCE</scope>
    <source>
        <strain evidence="4">Brora</strain>
    </source>
</reference>
<dbReference type="Proteomes" id="UP000014500">
    <property type="component" value="Unassembled WGS sequence"/>
</dbReference>
<feature type="region of interest" description="Disordered" evidence="1">
    <location>
        <begin position="1"/>
        <end position="31"/>
    </location>
</feature>
<dbReference type="EnsemblMetazoa" id="SMAR003248-RA">
    <property type="protein sequence ID" value="SMAR003248-PA"/>
    <property type="gene ID" value="SMAR003248"/>
</dbReference>
<evidence type="ECO:0000313" key="3">
    <source>
        <dbReference type="EnsemblMetazoa" id="SMAR003248-PA"/>
    </source>
</evidence>
<dbReference type="eggNOG" id="KOG3552">
    <property type="taxonomic scope" value="Eukaryota"/>
</dbReference>
<reference evidence="3" key="2">
    <citation type="submission" date="2015-02" db="UniProtKB">
        <authorList>
            <consortium name="EnsemblMetazoa"/>
        </authorList>
    </citation>
    <scope>IDENTIFICATION</scope>
</reference>
<dbReference type="SUPFAM" id="SSF50156">
    <property type="entry name" value="PDZ domain-like"/>
    <property type="match status" value="1"/>
</dbReference>
<name>T1IQD7_STRMM</name>
<feature type="compositionally biased region" description="Basic and acidic residues" evidence="1">
    <location>
        <begin position="13"/>
        <end position="22"/>
    </location>
</feature>
<dbReference type="Pfam" id="PF00595">
    <property type="entry name" value="PDZ"/>
    <property type="match status" value="1"/>
</dbReference>
<dbReference type="CDD" id="cd06769">
    <property type="entry name" value="PDZ_FRMPD1_3_4-like"/>
    <property type="match status" value="1"/>
</dbReference>
<evidence type="ECO:0000256" key="1">
    <source>
        <dbReference type="SAM" id="MobiDB-lite"/>
    </source>
</evidence>
<dbReference type="STRING" id="126957.T1IQD7"/>
<protein>
    <recommendedName>
        <fullName evidence="2">PDZ domain-containing protein</fullName>
    </recommendedName>
</protein>
<feature type="compositionally biased region" description="Polar residues" evidence="1">
    <location>
        <begin position="1"/>
        <end position="12"/>
    </location>
</feature>
<sequence length="200" mass="23069">MYSVQNHVNKTTTYEDPRKEVVEAPPQPREVDLHRDPDLGFGFVAGSEKPVVVRFVTDGGPSVDKLLPGDQILKINGEEVRRAPREHVIELVRSCKHSVRLTVCQPHTSNVSLCVNVRFALEKYNKTGILSGKMYVLNFTIEKGIENEFSEDSRWRQIELFKRQIPLHVHLHDEIGPFPFNMVERRLHELIRVNNVQIKI</sequence>
<dbReference type="FunFam" id="2.30.42.10:FF:000053">
    <property type="entry name" value="FERM and PDZ domain-containing protein 4"/>
    <property type="match status" value="1"/>
</dbReference>
<dbReference type="Gene3D" id="2.30.42.10">
    <property type="match status" value="1"/>
</dbReference>
<dbReference type="PANTHER" id="PTHR46221">
    <property type="entry name" value="FERM AND PDZ DOMAIN-CONTAINING PROTEIN FAMILY MEMBER"/>
    <property type="match status" value="1"/>
</dbReference>
<dbReference type="InterPro" id="IPR036034">
    <property type="entry name" value="PDZ_sf"/>
</dbReference>
<dbReference type="AlphaFoldDB" id="T1IQD7"/>
<organism evidence="3 4">
    <name type="scientific">Strigamia maritima</name>
    <name type="common">European centipede</name>
    <name type="synonym">Geophilus maritimus</name>
    <dbReference type="NCBI Taxonomy" id="126957"/>
    <lineage>
        <taxon>Eukaryota</taxon>
        <taxon>Metazoa</taxon>
        <taxon>Ecdysozoa</taxon>
        <taxon>Arthropoda</taxon>
        <taxon>Myriapoda</taxon>
        <taxon>Chilopoda</taxon>
        <taxon>Pleurostigmophora</taxon>
        <taxon>Geophilomorpha</taxon>
        <taxon>Linotaeniidae</taxon>
        <taxon>Strigamia</taxon>
    </lineage>
</organism>
<dbReference type="HOGENOM" id="CLU_1367749_0_0_1"/>
<evidence type="ECO:0000313" key="4">
    <source>
        <dbReference type="Proteomes" id="UP000014500"/>
    </source>
</evidence>
<accession>T1IQD7</accession>
<dbReference type="PROSITE" id="PS50106">
    <property type="entry name" value="PDZ"/>
    <property type="match status" value="1"/>
</dbReference>
<proteinExistence type="predicted"/>
<dbReference type="PANTHER" id="PTHR46221:SF3">
    <property type="entry name" value="FERM AND PDZ DOMAIN-CONTAINING PROTEIN 4"/>
    <property type="match status" value="1"/>
</dbReference>
<feature type="domain" description="PDZ" evidence="2">
    <location>
        <begin position="30"/>
        <end position="107"/>
    </location>
</feature>
<dbReference type="EMBL" id="JH431303">
    <property type="status" value="NOT_ANNOTATED_CDS"/>
    <property type="molecule type" value="Genomic_DNA"/>
</dbReference>
<dbReference type="SMART" id="SM00228">
    <property type="entry name" value="PDZ"/>
    <property type="match status" value="1"/>
</dbReference>
<evidence type="ECO:0000259" key="2">
    <source>
        <dbReference type="PROSITE" id="PS50106"/>
    </source>
</evidence>